<dbReference type="Pfam" id="PF13403">
    <property type="entry name" value="Hint_2"/>
    <property type="match status" value="1"/>
</dbReference>
<name>A0A9X0UG04_9PROT</name>
<dbReference type="Proteomes" id="UP000600101">
    <property type="component" value="Unassembled WGS sequence"/>
</dbReference>
<dbReference type="Gene3D" id="2.170.16.10">
    <property type="entry name" value="Hedgehog/Intein (Hint) domain"/>
    <property type="match status" value="1"/>
</dbReference>
<dbReference type="InterPro" id="IPR028992">
    <property type="entry name" value="Hedgehog/Intein_dom"/>
</dbReference>
<dbReference type="InterPro" id="IPR036844">
    <property type="entry name" value="Hint_dom_sf"/>
</dbReference>
<dbReference type="AlphaFoldDB" id="A0A9X0UG04"/>
<keyword evidence="3" id="KW-1185">Reference proteome</keyword>
<organism evidence="2 3">
    <name type="scientific">Siccirubricoccus deserti</name>
    <dbReference type="NCBI Taxonomy" id="2013562"/>
    <lineage>
        <taxon>Bacteria</taxon>
        <taxon>Pseudomonadati</taxon>
        <taxon>Pseudomonadota</taxon>
        <taxon>Alphaproteobacteria</taxon>
        <taxon>Acetobacterales</taxon>
        <taxon>Roseomonadaceae</taxon>
        <taxon>Siccirubricoccus</taxon>
    </lineage>
</organism>
<evidence type="ECO:0000313" key="2">
    <source>
        <dbReference type="EMBL" id="MBC4014875.1"/>
    </source>
</evidence>
<dbReference type="EMBL" id="JACOMF010000005">
    <property type="protein sequence ID" value="MBC4014875.1"/>
    <property type="molecule type" value="Genomic_DNA"/>
</dbReference>
<gene>
    <name evidence="2" type="ORF">H7965_06010</name>
</gene>
<dbReference type="SUPFAM" id="SSF51294">
    <property type="entry name" value="Hedgehog/intein (Hint) domain"/>
    <property type="match status" value="1"/>
</dbReference>
<comment type="caution">
    <text evidence="2">The sequence shown here is derived from an EMBL/GenBank/DDBJ whole genome shotgun (WGS) entry which is preliminary data.</text>
</comment>
<evidence type="ECO:0000313" key="3">
    <source>
        <dbReference type="Proteomes" id="UP000600101"/>
    </source>
</evidence>
<dbReference type="RefSeq" id="WP_186769654.1">
    <property type="nucleotide sequence ID" value="NZ_JACOMF010000005.1"/>
</dbReference>
<feature type="domain" description="Hedgehog/Intein (Hint)" evidence="1">
    <location>
        <begin position="96"/>
        <end position="229"/>
    </location>
</feature>
<proteinExistence type="predicted"/>
<protein>
    <submittedName>
        <fullName evidence="2">Hint domain-containing protein</fullName>
    </submittedName>
</protein>
<sequence>MGSQTGAFTITTSGENYTLGDSASAETFTARASGLPKTYTYLGLASTDGTSGFYASNTTNGITTIYYFTKQTIASGATVTTTPDTVGPGGADYTFCFMPGTLIRTPAGEAAVESLAIGDLVLTAAGETRPIRWIGRQTVSALFADPITKLPVRIKAGALAENVPSRDLLVSPGHALLIDGVLIQAGALVNGTSILRDDNVPANFTYYHIETADHSIILAENTPAETFVDNVTRASFDNIHEYVAMFADAPAVEELDLPRALSHRQVPMAVRQRIAARAAAMFGAEAAAAA</sequence>
<evidence type="ECO:0000259" key="1">
    <source>
        <dbReference type="Pfam" id="PF13403"/>
    </source>
</evidence>
<reference evidence="2" key="1">
    <citation type="submission" date="2020-08" db="EMBL/GenBank/DDBJ databases">
        <authorList>
            <person name="Hu Y."/>
            <person name="Nguyen S.V."/>
            <person name="Li F."/>
            <person name="Fanning S."/>
        </authorList>
    </citation>
    <scope>NUCLEOTIDE SEQUENCE</scope>
    <source>
        <strain evidence="2">SYSU D8009</strain>
    </source>
</reference>
<accession>A0A9X0UG04</accession>